<feature type="region of interest" description="Disordered" evidence="1">
    <location>
        <begin position="213"/>
        <end position="234"/>
    </location>
</feature>
<evidence type="ECO:0000313" key="2">
    <source>
        <dbReference type="EMBL" id="WTQ71955.1"/>
    </source>
</evidence>
<protein>
    <submittedName>
        <fullName evidence="2">Uncharacterized protein</fullName>
    </submittedName>
</protein>
<accession>A0AAU1LKZ7</accession>
<organism evidence="2">
    <name type="scientific">Streptomyces sp. NBC_00148</name>
    <dbReference type="NCBI Taxonomy" id="2903626"/>
    <lineage>
        <taxon>Bacteria</taxon>
        <taxon>Bacillati</taxon>
        <taxon>Actinomycetota</taxon>
        <taxon>Actinomycetes</taxon>
        <taxon>Kitasatosporales</taxon>
        <taxon>Streptomycetaceae</taxon>
        <taxon>Streptomyces</taxon>
    </lineage>
</organism>
<proteinExistence type="predicted"/>
<dbReference type="EMBL" id="CP108169">
    <property type="protein sequence ID" value="WTQ71955.1"/>
    <property type="molecule type" value="Genomic_DNA"/>
</dbReference>
<dbReference type="AlphaFoldDB" id="A0AAU1LKZ7"/>
<name>A0AAU1LKZ7_9ACTN</name>
<gene>
    <name evidence="2" type="ORF">OG222_02175</name>
</gene>
<reference evidence="2" key="1">
    <citation type="submission" date="2022-10" db="EMBL/GenBank/DDBJ databases">
        <title>The complete genomes of actinobacterial strains from the NBC collection.</title>
        <authorList>
            <person name="Joergensen T.S."/>
            <person name="Alvarez Arevalo M."/>
            <person name="Sterndorff E.B."/>
            <person name="Faurdal D."/>
            <person name="Vuksanovic O."/>
            <person name="Mourched A.-S."/>
            <person name="Charusanti P."/>
            <person name="Shaw S."/>
            <person name="Blin K."/>
            <person name="Weber T."/>
        </authorList>
    </citation>
    <scope>NUCLEOTIDE SEQUENCE</scope>
    <source>
        <strain evidence="2">NBC_00148</strain>
    </source>
</reference>
<feature type="compositionally biased region" description="Basic and acidic residues" evidence="1">
    <location>
        <begin position="213"/>
        <end position="232"/>
    </location>
</feature>
<evidence type="ECO:0000256" key="1">
    <source>
        <dbReference type="SAM" id="MobiDB-lite"/>
    </source>
</evidence>
<sequence>MTDTTGAQEPGDAPAVPASAVWLKGQLLEIASALRPDRRPELARAWTDPVRWRDPAPVGHRFLLLLCVATDDRPTPPDDVLNAFAAAGWTVRTQRSGPDGESWATAEREDFDVRVYTGAGRGLTTLTGWTPVVYAERQLGQPLFTRSTADGILCDGCHGWGVCLECGGRPYSGGSGGYGRCWCAGNNAGPGRCVECGGTGLLTAEEEAWLRRRHGDDAPSRQPPPEDGHDSNTDAFLTVSRRPCRCGEFRCSWRNTLSRTDGHLLSHFHATCRTCATRRTHTFRLPLH</sequence>